<gene>
    <name evidence="2" type="ORF">S01H4_32147</name>
</gene>
<evidence type="ECO:0000313" key="2">
    <source>
        <dbReference type="EMBL" id="GAG85939.1"/>
    </source>
</evidence>
<proteinExistence type="predicted"/>
<name>X1ASU2_9ZZZZ</name>
<feature type="non-terminal residue" evidence="2">
    <location>
        <position position="1"/>
    </location>
</feature>
<reference evidence="2" key="1">
    <citation type="journal article" date="2014" name="Front. Microbiol.">
        <title>High frequency of phylogenetically diverse reductive dehalogenase-homologous genes in deep subseafloor sedimentary metagenomes.</title>
        <authorList>
            <person name="Kawai M."/>
            <person name="Futagami T."/>
            <person name="Toyoda A."/>
            <person name="Takaki Y."/>
            <person name="Nishi S."/>
            <person name="Hori S."/>
            <person name="Arai W."/>
            <person name="Tsubouchi T."/>
            <person name="Morono Y."/>
            <person name="Uchiyama I."/>
            <person name="Ito T."/>
            <person name="Fujiyama A."/>
            <person name="Inagaki F."/>
            <person name="Takami H."/>
        </authorList>
    </citation>
    <scope>NUCLEOTIDE SEQUENCE</scope>
    <source>
        <strain evidence="2">Expedition CK06-06</strain>
    </source>
</reference>
<dbReference type="InterPro" id="IPR025857">
    <property type="entry name" value="MacB_PCD"/>
</dbReference>
<protein>
    <recommendedName>
        <fullName evidence="1">MacB-like periplasmic core domain-containing protein</fullName>
    </recommendedName>
</protein>
<organism evidence="2">
    <name type="scientific">marine sediment metagenome</name>
    <dbReference type="NCBI Taxonomy" id="412755"/>
    <lineage>
        <taxon>unclassified sequences</taxon>
        <taxon>metagenomes</taxon>
        <taxon>ecological metagenomes</taxon>
    </lineage>
</organism>
<dbReference type="Pfam" id="PF12704">
    <property type="entry name" value="MacB_PCD"/>
    <property type="match status" value="1"/>
</dbReference>
<comment type="caution">
    <text evidence="2">The sequence shown here is derived from an EMBL/GenBank/DDBJ whole genome shotgun (WGS) entry which is preliminary data.</text>
</comment>
<evidence type="ECO:0000259" key="1">
    <source>
        <dbReference type="Pfam" id="PF12704"/>
    </source>
</evidence>
<feature type="domain" description="MacB-like periplasmic core" evidence="1">
    <location>
        <begin position="4"/>
        <end position="136"/>
    </location>
</feature>
<accession>X1ASU2</accession>
<dbReference type="EMBL" id="BART01016767">
    <property type="protein sequence ID" value="GAG85939.1"/>
    <property type="molecule type" value="Genomic_DNA"/>
</dbReference>
<dbReference type="AlphaFoldDB" id="X1ASU2"/>
<sequence>LVKYGDETIKERNILYAQSSFFNLFSFPLVMGKADSTLLDLNHAVITEETARKYFGDENPMGKVITIEGATDYEIAGVVKSIPQNSHFKFDILLSYDNLIQRSRYWDDSWVSERVYSYILLAPGADVDALEAKLPQIPEAFIGENMKRAFFLLEYKLVKLTDIHLHSSVSRELEVNGS</sequence>